<dbReference type="PANTHER" id="PTHR43422">
    <property type="entry name" value="THIAMINE THIAZOLE SYNTHASE"/>
    <property type="match status" value="1"/>
</dbReference>
<dbReference type="AlphaFoldDB" id="A0A7Z7I272"/>
<dbReference type="RefSeq" id="WP_062643369.1">
    <property type="nucleotide sequence ID" value="NZ_FCOG02000195.1"/>
</dbReference>
<dbReference type="Proteomes" id="UP000219522">
    <property type="component" value="Unassembled WGS sequence"/>
</dbReference>
<evidence type="ECO:0000313" key="2">
    <source>
        <dbReference type="Proteomes" id="UP000219522"/>
    </source>
</evidence>
<name>A0A7Z7I272_9BURK</name>
<sequence length="462" mass="50511">MKNLSEHAIVIGASMGGLLAARALSDFYTTVTVLERDAFPAADIPRKGVPQGRHIHGLLARGSAILEEFFPGYNNEVVAQSGGLLGDVANDVSWIGRNVKLANGTSGLIGLLASRPVLEGHLRRRVLRLPNVRAMENCAVQGLASDAARKSVTGVRIRVEGKLDETVSADLVVDATGRGSSSADWLEELGYQPPVNEKVEIGIVYMTRTYRRRPTDLDGKLGIVVAGSAPNWRNGVMLAQEDDSWIVSAGGFLGDDAPDNDQGFLAYLATLPTAEIHDVVARAEPLSDYRRYRYASSVRWRFEKLARFPENYLVFGDAICSFNPIYGQGMTVAAQEALTLHQCLLAGSNHIARRFFRAAAKIVDIPWDIAVGNDLRHPQVKGARPPMLRFINWYIGKLHLAATSDSALATTFLKVVNLMIPPPSLLSPAIAWRVWRGNWRLALSAPSRAIEATCDITRRPQK</sequence>
<reference evidence="1 2" key="1">
    <citation type="submission" date="2017-09" db="EMBL/GenBank/DDBJ databases">
        <authorList>
            <person name="Varghese N."/>
            <person name="Submissions S."/>
        </authorList>
    </citation>
    <scope>NUCLEOTIDE SEQUENCE [LARGE SCALE GENOMIC DNA]</scope>
    <source>
        <strain evidence="1 2">OK806</strain>
    </source>
</reference>
<comment type="caution">
    <text evidence="1">The sequence shown here is derived from an EMBL/GenBank/DDBJ whole genome shotgun (WGS) entry which is preliminary data.</text>
</comment>
<gene>
    <name evidence="1" type="ORF">SAMN05446927_0894</name>
</gene>
<dbReference type="SUPFAM" id="SSF51905">
    <property type="entry name" value="FAD/NAD(P)-binding domain"/>
    <property type="match status" value="1"/>
</dbReference>
<evidence type="ECO:0000313" key="1">
    <source>
        <dbReference type="EMBL" id="SOE54761.1"/>
    </source>
</evidence>
<organism evidence="1 2">
    <name type="scientific">Caballeronia arationis</name>
    <dbReference type="NCBI Taxonomy" id="1777142"/>
    <lineage>
        <taxon>Bacteria</taxon>
        <taxon>Pseudomonadati</taxon>
        <taxon>Pseudomonadota</taxon>
        <taxon>Betaproteobacteria</taxon>
        <taxon>Burkholderiales</taxon>
        <taxon>Burkholderiaceae</taxon>
        <taxon>Caballeronia</taxon>
    </lineage>
</organism>
<dbReference type="InterPro" id="IPR036188">
    <property type="entry name" value="FAD/NAD-bd_sf"/>
</dbReference>
<accession>A0A7Z7I272</accession>
<protein>
    <submittedName>
        <fullName evidence="1">2-polyprenyl-6-methoxyphenol hydroxylase</fullName>
    </submittedName>
</protein>
<dbReference type="Gene3D" id="3.50.50.60">
    <property type="entry name" value="FAD/NAD(P)-binding domain"/>
    <property type="match status" value="1"/>
</dbReference>
<keyword evidence="2" id="KW-1185">Reference proteome</keyword>
<dbReference type="PANTHER" id="PTHR43422:SF3">
    <property type="entry name" value="THIAMINE THIAZOLE SYNTHASE"/>
    <property type="match status" value="1"/>
</dbReference>
<dbReference type="EMBL" id="OCSU01000001">
    <property type="protein sequence ID" value="SOE54761.1"/>
    <property type="molecule type" value="Genomic_DNA"/>
</dbReference>
<dbReference type="OrthoDB" id="9790035at2"/>
<dbReference type="Gene3D" id="3.30.9.100">
    <property type="match status" value="1"/>
</dbReference>
<proteinExistence type="predicted"/>